<dbReference type="RefSeq" id="XP_033650455.1">
    <property type="nucleotide sequence ID" value="XM_033793629.1"/>
</dbReference>
<feature type="chain" id="PRO_5025415431" description="Secreted protein" evidence="1">
    <location>
        <begin position="20"/>
        <end position="122"/>
    </location>
</feature>
<gene>
    <name evidence="2" type="ORF">EI97DRAFT_194587</name>
</gene>
<evidence type="ECO:0000313" key="2">
    <source>
        <dbReference type="EMBL" id="KAF2272916.1"/>
    </source>
</evidence>
<evidence type="ECO:0008006" key="4">
    <source>
        <dbReference type="Google" id="ProtNLM"/>
    </source>
</evidence>
<reference evidence="2" key="1">
    <citation type="journal article" date="2020" name="Stud. Mycol.">
        <title>101 Dothideomycetes genomes: a test case for predicting lifestyles and emergence of pathogens.</title>
        <authorList>
            <person name="Haridas S."/>
            <person name="Albert R."/>
            <person name="Binder M."/>
            <person name="Bloem J."/>
            <person name="Labutti K."/>
            <person name="Salamov A."/>
            <person name="Andreopoulos B."/>
            <person name="Baker S."/>
            <person name="Barry K."/>
            <person name="Bills G."/>
            <person name="Bluhm B."/>
            <person name="Cannon C."/>
            <person name="Castanera R."/>
            <person name="Culley D."/>
            <person name="Daum C."/>
            <person name="Ezra D."/>
            <person name="Gonzalez J."/>
            <person name="Henrissat B."/>
            <person name="Kuo A."/>
            <person name="Liang C."/>
            <person name="Lipzen A."/>
            <person name="Lutzoni F."/>
            <person name="Magnuson J."/>
            <person name="Mondo S."/>
            <person name="Nolan M."/>
            <person name="Ohm R."/>
            <person name="Pangilinan J."/>
            <person name="Park H.-J."/>
            <person name="Ramirez L."/>
            <person name="Alfaro M."/>
            <person name="Sun H."/>
            <person name="Tritt A."/>
            <person name="Yoshinaga Y."/>
            <person name="Zwiers L.-H."/>
            <person name="Turgeon B."/>
            <person name="Goodwin S."/>
            <person name="Spatafora J."/>
            <person name="Crous P."/>
            <person name="Grigoriev I."/>
        </authorList>
    </citation>
    <scope>NUCLEOTIDE SEQUENCE</scope>
    <source>
        <strain evidence="2">CBS 379.55</strain>
    </source>
</reference>
<evidence type="ECO:0000313" key="3">
    <source>
        <dbReference type="Proteomes" id="UP000800097"/>
    </source>
</evidence>
<protein>
    <recommendedName>
        <fullName evidence="4">Secreted protein</fullName>
    </recommendedName>
</protein>
<proteinExistence type="predicted"/>
<dbReference type="AlphaFoldDB" id="A0A6A6JBB2"/>
<feature type="signal peptide" evidence="1">
    <location>
        <begin position="1"/>
        <end position="19"/>
    </location>
</feature>
<organism evidence="2 3">
    <name type="scientific">Westerdykella ornata</name>
    <dbReference type="NCBI Taxonomy" id="318751"/>
    <lineage>
        <taxon>Eukaryota</taxon>
        <taxon>Fungi</taxon>
        <taxon>Dikarya</taxon>
        <taxon>Ascomycota</taxon>
        <taxon>Pezizomycotina</taxon>
        <taxon>Dothideomycetes</taxon>
        <taxon>Pleosporomycetidae</taxon>
        <taxon>Pleosporales</taxon>
        <taxon>Sporormiaceae</taxon>
        <taxon>Westerdykella</taxon>
    </lineage>
</organism>
<evidence type="ECO:0000256" key="1">
    <source>
        <dbReference type="SAM" id="SignalP"/>
    </source>
</evidence>
<dbReference type="Proteomes" id="UP000800097">
    <property type="component" value="Unassembled WGS sequence"/>
</dbReference>
<keyword evidence="1" id="KW-0732">Signal</keyword>
<name>A0A6A6JBB2_WESOR</name>
<keyword evidence="3" id="KW-1185">Reference proteome</keyword>
<dbReference type="EMBL" id="ML986515">
    <property type="protein sequence ID" value="KAF2272916.1"/>
    <property type="molecule type" value="Genomic_DNA"/>
</dbReference>
<dbReference type="GeneID" id="54546804"/>
<accession>A0A6A6JBB2</accession>
<sequence length="122" mass="13469">MLVPHFSVFVAQFLDTVSAFCCGFSSSSTSKTSFWLRPRIQHLDLLFVSDGSWTPGAGRHGSRVSFRERSPRFFHNFFSNTLPLWTHQDIFSTRTQGGLPRKGCGACMAGDGARRGGCFEGG</sequence>